<evidence type="ECO:0000313" key="2">
    <source>
        <dbReference type="EMBL" id="GFZ26226.1"/>
    </source>
</evidence>
<dbReference type="GO" id="GO:0003824">
    <property type="term" value="F:catalytic activity"/>
    <property type="evidence" value="ECO:0007669"/>
    <property type="project" value="InterPro"/>
</dbReference>
<organism evidence="2 3">
    <name type="scientific">Lactobacillus corticis</name>
    <dbReference type="NCBI Taxonomy" id="2201249"/>
    <lineage>
        <taxon>Bacteria</taxon>
        <taxon>Bacillati</taxon>
        <taxon>Bacillota</taxon>
        <taxon>Bacilli</taxon>
        <taxon>Lactobacillales</taxon>
        <taxon>Lactobacillaceae</taxon>
        <taxon>Lactobacillus</taxon>
    </lineage>
</organism>
<dbReference type="RefSeq" id="WP_212779937.1">
    <property type="nucleotide sequence ID" value="NZ_BMAY01000001.1"/>
</dbReference>
<dbReference type="GO" id="GO:0009116">
    <property type="term" value="P:nucleoside metabolic process"/>
    <property type="evidence" value="ECO:0007669"/>
    <property type="project" value="InterPro"/>
</dbReference>
<dbReference type="Proteomes" id="UP000677218">
    <property type="component" value="Unassembled WGS sequence"/>
</dbReference>
<proteinExistence type="predicted"/>
<dbReference type="Pfam" id="PF01048">
    <property type="entry name" value="PNP_UDP_1"/>
    <property type="match status" value="1"/>
</dbReference>
<dbReference type="AlphaFoldDB" id="A0A916QJG6"/>
<gene>
    <name evidence="2" type="primary">udp</name>
    <name evidence="2" type="ORF">LCB40_01060</name>
</gene>
<comment type="caution">
    <text evidence="2">The sequence shown here is derived from an EMBL/GenBank/DDBJ whole genome shotgun (WGS) entry which is preliminary data.</text>
</comment>
<dbReference type="InterPro" id="IPR035994">
    <property type="entry name" value="Nucleoside_phosphorylase_sf"/>
</dbReference>
<reference evidence="2" key="1">
    <citation type="submission" date="2020-08" db="EMBL/GenBank/DDBJ databases">
        <title>Taxonomic study for Lactobacillus species isolated from hardwood bark.</title>
        <authorList>
            <person name="Tohno M."/>
            <person name="Tanizawa Y."/>
        </authorList>
    </citation>
    <scope>NUCLEOTIDE SEQUENCE</scope>
    <source>
        <strain evidence="2">B40</strain>
    </source>
</reference>
<dbReference type="Gene3D" id="3.40.50.1580">
    <property type="entry name" value="Nucleoside phosphorylase domain"/>
    <property type="match status" value="1"/>
</dbReference>
<protein>
    <submittedName>
        <fullName evidence="2">Pnp/Udp family phosphorylase</fullName>
    </submittedName>
</protein>
<evidence type="ECO:0000313" key="3">
    <source>
        <dbReference type="Proteomes" id="UP000677218"/>
    </source>
</evidence>
<dbReference type="InterPro" id="IPR000845">
    <property type="entry name" value="Nucleoside_phosphorylase_d"/>
</dbReference>
<dbReference type="EMBL" id="BMAY01000001">
    <property type="protein sequence ID" value="GFZ26226.1"/>
    <property type="molecule type" value="Genomic_DNA"/>
</dbReference>
<feature type="domain" description="Nucleoside phosphorylase" evidence="1">
    <location>
        <begin position="72"/>
        <end position="229"/>
    </location>
</feature>
<sequence>MKFLLQFDPASPAIINAKDEEPSLSLPKKLLFAFVEKTAIDDFLTEVPHKILGKFETISFSPNIYQVCINDDIFCLCQVPLGAPAACQLLDFLHAHGVRQVLAVGSCGSLVPMPEGKLLLVDKAWRDEGCSRLYQPDSNYFELYSAWQDQVKTALNLNKVAYQDVTTWTTDGFFRETKSKVTTMMQVGCQVVEMECAGLISVAKFYHFDFAQILFTADSLANLEHDPRNWGKKANQSILSIVSPVLAKL</sequence>
<evidence type="ECO:0000259" key="1">
    <source>
        <dbReference type="Pfam" id="PF01048"/>
    </source>
</evidence>
<dbReference type="CDD" id="cd09007">
    <property type="entry name" value="NP-I_spr0068"/>
    <property type="match status" value="1"/>
</dbReference>
<keyword evidence="3" id="KW-1185">Reference proteome</keyword>
<accession>A0A916QJG6</accession>
<dbReference type="SUPFAM" id="SSF53167">
    <property type="entry name" value="Purine and uridine phosphorylases"/>
    <property type="match status" value="1"/>
</dbReference>
<name>A0A916QJG6_9LACO</name>